<comment type="caution">
    <text evidence="2">The sequence shown here is derived from an EMBL/GenBank/DDBJ whole genome shotgun (WGS) entry which is preliminary data.</text>
</comment>
<dbReference type="InterPro" id="IPR040521">
    <property type="entry name" value="KDZ"/>
</dbReference>
<protein>
    <submittedName>
        <fullName evidence="2">CxC2 domain-containing protein</fullName>
    </submittedName>
</protein>
<accession>A0A8H6Z5J1</accession>
<dbReference type="AlphaFoldDB" id="A0A8H6Z5J1"/>
<dbReference type="Proteomes" id="UP000623467">
    <property type="component" value="Unassembled WGS sequence"/>
</dbReference>
<dbReference type="EMBL" id="JACAZH010000003">
    <property type="protein sequence ID" value="KAF7372728.1"/>
    <property type="molecule type" value="Genomic_DNA"/>
</dbReference>
<feature type="region of interest" description="Disordered" evidence="1">
    <location>
        <begin position="680"/>
        <end position="750"/>
    </location>
</feature>
<feature type="compositionally biased region" description="Low complexity" evidence="1">
    <location>
        <begin position="740"/>
        <end position="750"/>
    </location>
</feature>
<name>A0A8H6Z5J1_9AGAR</name>
<dbReference type="OrthoDB" id="2954936at2759"/>
<feature type="compositionally biased region" description="Acidic residues" evidence="1">
    <location>
        <begin position="726"/>
        <end position="735"/>
    </location>
</feature>
<reference evidence="2" key="1">
    <citation type="submission" date="2020-05" db="EMBL/GenBank/DDBJ databases">
        <title>Mycena genomes resolve the evolution of fungal bioluminescence.</title>
        <authorList>
            <person name="Tsai I.J."/>
        </authorList>
    </citation>
    <scope>NUCLEOTIDE SEQUENCE</scope>
    <source>
        <strain evidence="2">160909Yilan</strain>
    </source>
</reference>
<organism evidence="2 3">
    <name type="scientific">Mycena sanguinolenta</name>
    <dbReference type="NCBI Taxonomy" id="230812"/>
    <lineage>
        <taxon>Eukaryota</taxon>
        <taxon>Fungi</taxon>
        <taxon>Dikarya</taxon>
        <taxon>Basidiomycota</taxon>
        <taxon>Agaricomycotina</taxon>
        <taxon>Agaricomycetes</taxon>
        <taxon>Agaricomycetidae</taxon>
        <taxon>Agaricales</taxon>
        <taxon>Marasmiineae</taxon>
        <taxon>Mycenaceae</taxon>
        <taxon>Mycena</taxon>
    </lineage>
</organism>
<dbReference type="Pfam" id="PF18758">
    <property type="entry name" value="KDZ"/>
    <property type="match status" value="1"/>
</dbReference>
<gene>
    <name evidence="2" type="ORF">MSAN_00478100</name>
</gene>
<proteinExistence type="predicted"/>
<evidence type="ECO:0000256" key="1">
    <source>
        <dbReference type="SAM" id="MobiDB-lite"/>
    </source>
</evidence>
<keyword evidence="3" id="KW-1185">Reference proteome</keyword>
<evidence type="ECO:0000313" key="2">
    <source>
        <dbReference type="EMBL" id="KAF7372728.1"/>
    </source>
</evidence>
<evidence type="ECO:0000313" key="3">
    <source>
        <dbReference type="Proteomes" id="UP000623467"/>
    </source>
</evidence>
<feature type="compositionally biased region" description="Basic and acidic residues" evidence="1">
    <location>
        <begin position="709"/>
        <end position="725"/>
    </location>
</feature>
<sequence length="750" mass="83993">MARDQPETLGGGPKHFLASNSIIPRLTPADNSTFPVYKRFSLFLPTIDEAKSSVTRDTIRAVKAAPQRMTPKGVKHAKAGQFDTVLVRTNPRQPNDSPTAGLGVARVRVIFRIPPDFGGYHEPVAYVDWFKPLQRPVVDLGMHQVSLSSQNHRQRSSIIPLTDIEPPCRAHIGAIRHQGKLKYGNTAISGVIASACEHTVVGSFVDLVLGEAFGFVTMADYHHLKQTNSPLLDTYQRAILVKERNVRRGENIPEEESMMYHTVDASHVDSYDSYCSFVFHEKLRISEGQVAAAHINDHGTRCKAMWQPIYFTARVHFHGESAERIWAFLNALDASTRQMNGGARHDTINFVMDGWNTLKVLRQAELLATERLEALELFLKHMAVVKYLSDKHSKEVGEWSNMSRICRNEGGALYSVYQHQSRTLPTIDDVLDTIIDAEREKGKRDNDNDDGPPMGMWIRAGFKIEREQHLVVALLKSHKEHPLMETIRRLRETMNQELADFRERQRTFLPRVKLSVLNDDKPEATKLQFPSYLVKHSHLDATAENQELRELELKLRFGQANEAVLAVQAASLALSAVRKTEALDYRGQAGKSRASWVIQKAMLVKVLEITMYNMARDALIVLGGVVDGPDAAYPPLTMRDTSRKETHLFRANGDSQRFDGTAMYLKDGLSLPDATLAGSSARQGISGAHDKSPERMVGTQPLKRARFTKKSDHPTKRLKKAREGEEPILVEESDHDSDAGGKSASPAKKA</sequence>